<organism evidence="2 3">
    <name type="scientific">Penicillium ucsense</name>
    <dbReference type="NCBI Taxonomy" id="2839758"/>
    <lineage>
        <taxon>Eukaryota</taxon>
        <taxon>Fungi</taxon>
        <taxon>Dikarya</taxon>
        <taxon>Ascomycota</taxon>
        <taxon>Pezizomycotina</taxon>
        <taxon>Eurotiomycetes</taxon>
        <taxon>Eurotiomycetidae</taxon>
        <taxon>Eurotiales</taxon>
        <taxon>Aspergillaceae</taxon>
        <taxon>Penicillium</taxon>
    </lineage>
</organism>
<feature type="compositionally biased region" description="Low complexity" evidence="1">
    <location>
        <begin position="106"/>
        <end position="118"/>
    </location>
</feature>
<feature type="region of interest" description="Disordered" evidence="1">
    <location>
        <begin position="106"/>
        <end position="133"/>
    </location>
</feature>
<dbReference type="PANTHER" id="PTHR39610">
    <property type="entry name" value="BZIP DOMAIN-CONTAINING PROTEIN-RELATED"/>
    <property type="match status" value="1"/>
</dbReference>
<evidence type="ECO:0000256" key="1">
    <source>
        <dbReference type="SAM" id="MobiDB-lite"/>
    </source>
</evidence>
<dbReference type="Proteomes" id="UP000631181">
    <property type="component" value="Unassembled WGS sequence"/>
</dbReference>
<dbReference type="EMBL" id="WIWV01000044">
    <property type="protein sequence ID" value="KAF7716224.1"/>
    <property type="molecule type" value="Genomic_DNA"/>
</dbReference>
<name>A0A8J8WJX2_9EURO</name>
<feature type="compositionally biased region" description="Polar residues" evidence="1">
    <location>
        <begin position="119"/>
        <end position="130"/>
    </location>
</feature>
<reference evidence="2" key="1">
    <citation type="journal article" date="2020" name="Front. Microbiol.">
        <title>Gene regulatory networks of Penicillium echinulatum 2HH and Penicillium oxalicum 114-2 inferred by a computational biology approach.</title>
        <authorList>
            <person name="Lenz A.R."/>
            <person name="Galan-Vasquez E."/>
            <person name="Balbinot E."/>
            <person name="De Abreu F.P."/>
            <person name="De Oliveira N.S."/>
            <person name="Da Rosa L.O."/>
            <person name="De Avila E Silva S."/>
            <person name="Camassola M."/>
            <person name="Dillon A.J.P."/>
            <person name="Perez-Rueda E."/>
        </authorList>
    </citation>
    <scope>NUCLEOTIDE SEQUENCE</scope>
    <source>
        <strain evidence="2">S1M29</strain>
    </source>
</reference>
<feature type="region of interest" description="Disordered" evidence="1">
    <location>
        <begin position="226"/>
        <end position="246"/>
    </location>
</feature>
<feature type="region of interest" description="Disordered" evidence="1">
    <location>
        <begin position="1"/>
        <end position="54"/>
    </location>
</feature>
<proteinExistence type="predicted"/>
<dbReference type="PANTHER" id="PTHR39610:SF1">
    <property type="match status" value="1"/>
</dbReference>
<protein>
    <submittedName>
        <fullName evidence="2">Uncharacterized protein</fullName>
    </submittedName>
</protein>
<sequence length="269" mass="29419">MAAALKATPSSPRPRAATTIMPAIASPSQLARKKSSSARSQRSPVLHQGEPTLEVMGAEIMSTVLEGPLRHPKPMSPSDLHLALEREQEAMVNRFTRELSVLRQQTASVASTASSSSTMNDPSDPHQTSPLLGGFAHFQTSRRQRSCSSLSAYTAAQSSQNGGVTGIAPSRESSMSHSRVMRSREPSLTSRRPSIGSITSYAQQHSYGDQLVNHGKPSIYRHRSAGSQTQLADAASYKSELDNVKRENEQLRRRIRDLEIAMKKQKKEE</sequence>
<evidence type="ECO:0000313" key="2">
    <source>
        <dbReference type="EMBL" id="KAF7716224.1"/>
    </source>
</evidence>
<feature type="region of interest" description="Disordered" evidence="1">
    <location>
        <begin position="149"/>
        <end position="194"/>
    </location>
</feature>
<evidence type="ECO:0000313" key="3">
    <source>
        <dbReference type="Proteomes" id="UP000631181"/>
    </source>
</evidence>
<dbReference type="OrthoDB" id="5401654at2759"/>
<comment type="caution">
    <text evidence="2">The sequence shown here is derived from an EMBL/GenBank/DDBJ whole genome shotgun (WGS) entry which is preliminary data.</text>
</comment>
<keyword evidence="3" id="KW-1185">Reference proteome</keyword>
<accession>A0A8J8WJX2</accession>
<gene>
    <name evidence="2" type="ORF">PECM_005915</name>
</gene>
<dbReference type="AlphaFoldDB" id="A0A8J8WJX2"/>
<feature type="compositionally biased region" description="Polar residues" evidence="1">
    <location>
        <begin position="149"/>
        <end position="162"/>
    </location>
</feature>